<dbReference type="Pfam" id="PF00005">
    <property type="entry name" value="ABC_tran"/>
    <property type="match status" value="1"/>
</dbReference>
<dbReference type="Gene3D" id="3.40.50.300">
    <property type="entry name" value="P-loop containing nucleotide triphosphate hydrolases"/>
    <property type="match status" value="1"/>
</dbReference>
<dbReference type="GO" id="GO:0005524">
    <property type="term" value="F:ATP binding"/>
    <property type="evidence" value="ECO:0007669"/>
    <property type="project" value="UniProtKB-KW"/>
</dbReference>
<name>A0A0U4NIJ0_9BACL</name>
<dbReference type="InterPro" id="IPR003439">
    <property type="entry name" value="ABC_transporter-like_ATP-bd"/>
</dbReference>
<dbReference type="KEGG" id="asoc:CB4_02739"/>
<keyword evidence="3" id="KW-0547">Nucleotide-binding</keyword>
<dbReference type="RefSeq" id="WP_096466310.1">
    <property type="nucleotide sequence ID" value="NZ_AP017312.1"/>
</dbReference>
<protein>
    <submittedName>
        <fullName evidence="5">Putative ABC transporter ATP-binding protein YxlF</fullName>
        <ecNumber evidence="5">3.6.3.-</ecNumber>
    </submittedName>
</protein>
<keyword evidence="4 5" id="KW-0067">ATP-binding</keyword>
<dbReference type="InterPro" id="IPR027417">
    <property type="entry name" value="P-loop_NTPase"/>
</dbReference>
<dbReference type="PANTHER" id="PTHR43335:SF4">
    <property type="entry name" value="ABC TRANSPORTER, ATP-BINDING PROTEIN"/>
    <property type="match status" value="1"/>
</dbReference>
<keyword evidence="6" id="KW-1185">Reference proteome</keyword>
<dbReference type="SMART" id="SM00382">
    <property type="entry name" value="AAA"/>
    <property type="match status" value="1"/>
</dbReference>
<dbReference type="PROSITE" id="PS00211">
    <property type="entry name" value="ABC_TRANSPORTER_1"/>
    <property type="match status" value="1"/>
</dbReference>
<accession>A0A0U4NIJ0</accession>
<evidence type="ECO:0000313" key="5">
    <source>
        <dbReference type="EMBL" id="BAU28564.1"/>
    </source>
</evidence>
<gene>
    <name evidence="5" type="primary">yxlF_4</name>
    <name evidence="5" type="ORF">CB4_02739</name>
</gene>
<sequence>MKNVLEVKNLTKIYQNGRGIRDISFDILAGDVYGFLGPNGAGKTTVMKIIMGLCRAQKGEVKIFGHDSTTQPERAWQHVGAMIENAVVYEYMSGYKNLLLASRFYKDVTPARIDEVLEMVDLAPFKHEKAAGYSLGMKQRLGLAAALLSKPKFMILDEPTNGLDVEGTVKVREIIIHLAREHQVTFLLSSHLIHEMQMVCNKIGIINNGQVIKEGLVADLLHNEDETLESFFIKQIREGREERAK</sequence>
<dbReference type="EMBL" id="AP017312">
    <property type="protein sequence ID" value="BAU28564.1"/>
    <property type="molecule type" value="Genomic_DNA"/>
</dbReference>
<dbReference type="Proteomes" id="UP000217696">
    <property type="component" value="Chromosome"/>
</dbReference>
<organism evidence="5 6">
    <name type="scientific">Aneurinibacillus soli</name>
    <dbReference type="NCBI Taxonomy" id="1500254"/>
    <lineage>
        <taxon>Bacteria</taxon>
        <taxon>Bacillati</taxon>
        <taxon>Bacillota</taxon>
        <taxon>Bacilli</taxon>
        <taxon>Bacillales</taxon>
        <taxon>Paenibacillaceae</taxon>
        <taxon>Aneurinibacillus group</taxon>
        <taxon>Aneurinibacillus</taxon>
    </lineage>
</organism>
<keyword evidence="5" id="KW-0378">Hydrolase</keyword>
<dbReference type="AlphaFoldDB" id="A0A0U4NIJ0"/>
<proteinExistence type="inferred from homology"/>
<dbReference type="PROSITE" id="PS50893">
    <property type="entry name" value="ABC_TRANSPORTER_2"/>
    <property type="match status" value="1"/>
</dbReference>
<dbReference type="OrthoDB" id="9804819at2"/>
<evidence type="ECO:0000256" key="2">
    <source>
        <dbReference type="ARBA" id="ARBA00022448"/>
    </source>
</evidence>
<evidence type="ECO:0000256" key="3">
    <source>
        <dbReference type="ARBA" id="ARBA00022741"/>
    </source>
</evidence>
<keyword evidence="2" id="KW-0813">Transport</keyword>
<evidence type="ECO:0000313" key="6">
    <source>
        <dbReference type="Proteomes" id="UP000217696"/>
    </source>
</evidence>
<evidence type="ECO:0000256" key="1">
    <source>
        <dbReference type="ARBA" id="ARBA00005417"/>
    </source>
</evidence>
<dbReference type="EC" id="3.6.3.-" evidence="5"/>
<dbReference type="PANTHER" id="PTHR43335">
    <property type="entry name" value="ABC TRANSPORTER, ATP-BINDING PROTEIN"/>
    <property type="match status" value="1"/>
</dbReference>
<evidence type="ECO:0000256" key="4">
    <source>
        <dbReference type="ARBA" id="ARBA00022840"/>
    </source>
</evidence>
<dbReference type="SUPFAM" id="SSF52540">
    <property type="entry name" value="P-loop containing nucleoside triphosphate hydrolases"/>
    <property type="match status" value="1"/>
</dbReference>
<dbReference type="GO" id="GO:0016887">
    <property type="term" value="F:ATP hydrolysis activity"/>
    <property type="evidence" value="ECO:0007669"/>
    <property type="project" value="InterPro"/>
</dbReference>
<reference evidence="5 6" key="1">
    <citation type="submission" date="2015-12" db="EMBL/GenBank/DDBJ databases">
        <title>Genome sequence of Aneurinibacillus soli.</title>
        <authorList>
            <person name="Lee J.S."/>
            <person name="Lee K.C."/>
            <person name="Kim K.K."/>
            <person name="Lee B.W."/>
        </authorList>
    </citation>
    <scope>NUCLEOTIDE SEQUENCE [LARGE SCALE GENOMIC DNA]</scope>
    <source>
        <strain evidence="5 6">CB4</strain>
    </source>
</reference>
<comment type="similarity">
    <text evidence="1">Belongs to the ABC transporter superfamily.</text>
</comment>
<dbReference type="InterPro" id="IPR003593">
    <property type="entry name" value="AAA+_ATPase"/>
</dbReference>
<dbReference type="InterPro" id="IPR017871">
    <property type="entry name" value="ABC_transporter-like_CS"/>
</dbReference>